<feature type="transmembrane region" description="Helical" evidence="5">
    <location>
        <begin position="411"/>
        <end position="433"/>
    </location>
</feature>
<evidence type="ECO:0000313" key="8">
    <source>
        <dbReference type="Proteomes" id="UP000654345"/>
    </source>
</evidence>
<keyword evidence="2 5" id="KW-0812">Transmembrane</keyword>
<evidence type="ECO:0000256" key="5">
    <source>
        <dbReference type="SAM" id="Phobius"/>
    </source>
</evidence>
<comment type="subcellular location">
    <subcellularLocation>
        <location evidence="1">Membrane</location>
        <topology evidence="1">Multi-pass membrane protein</topology>
    </subcellularLocation>
</comment>
<dbReference type="Proteomes" id="UP000654345">
    <property type="component" value="Unassembled WGS sequence"/>
</dbReference>
<sequence>MWFTSVYLKTLREARIAILGWGLGLGLLMYVVLSAVPSLVNTPQARAALVSLSSSYAWLAEPIAVDTPGGYATFKYGFTILIIAIWPLLVCSRLLRGEEERGSMDVLLSLPRGRVRIALEKLAAMWTALLGIGLLIGLLTFAGGQSVKGSFGLGDALLYGLNISLISGVFGSIALLLSQFFPERGRAAGITGGLLVLFIMLDMVHRVTPNTEWISRLSPVYYYNLSKPIVPGHSADVVGLLVLLGLSVLLSVAALVFFVRRDIGSVVQLPRWLRLPERTMSLERALPVNSWSLKSVYTRSLGMIIAPACWWTLGIAGFAGWVVVIVKQSEAQLSSMYQDSPLLKGFITKVGGSDVNTNATLLSALFSFLPLLLMAFAITQASRWSADEEDGLHEMVLATPQSRLTVILARFGALTTVTVLIGLVTLGVTALASVASGLKLDGGNLAAATLSLIPLGLLMAAIGYLLSGWLRAAVDTGLLSFLLVIWFFISYVGPELSWPETTLRLSAFYYYGTPLIHGLSLGNMLGVLAVAIVALVLAAARFVRKDIGR</sequence>
<organism evidence="7 8">
    <name type="scientific">Ktedonobacter robiniae</name>
    <dbReference type="NCBI Taxonomy" id="2778365"/>
    <lineage>
        <taxon>Bacteria</taxon>
        <taxon>Bacillati</taxon>
        <taxon>Chloroflexota</taxon>
        <taxon>Ktedonobacteria</taxon>
        <taxon>Ktedonobacterales</taxon>
        <taxon>Ktedonobacteraceae</taxon>
        <taxon>Ktedonobacter</taxon>
    </lineage>
</organism>
<dbReference type="PANTHER" id="PTHR37305:SF1">
    <property type="entry name" value="MEMBRANE PROTEIN"/>
    <property type="match status" value="1"/>
</dbReference>
<dbReference type="RefSeq" id="WP_201372041.1">
    <property type="nucleotide sequence ID" value="NZ_BNJG01000001.1"/>
</dbReference>
<evidence type="ECO:0000259" key="6">
    <source>
        <dbReference type="Pfam" id="PF12698"/>
    </source>
</evidence>
<dbReference type="Pfam" id="PF12698">
    <property type="entry name" value="ABC2_membrane_3"/>
    <property type="match status" value="1"/>
</dbReference>
<keyword evidence="8" id="KW-1185">Reference proteome</keyword>
<feature type="transmembrane region" description="Helical" evidence="5">
    <location>
        <begin position="237"/>
        <end position="259"/>
    </location>
</feature>
<dbReference type="Pfam" id="PF12679">
    <property type="entry name" value="ABC2_membrane_2"/>
    <property type="match status" value="1"/>
</dbReference>
<proteinExistence type="predicted"/>
<feature type="transmembrane region" description="Helical" evidence="5">
    <location>
        <begin position="359"/>
        <end position="378"/>
    </location>
</feature>
<dbReference type="InterPro" id="IPR013525">
    <property type="entry name" value="ABC2_TM"/>
</dbReference>
<protein>
    <recommendedName>
        <fullName evidence="6">ABC-2 type transporter transmembrane domain-containing protein</fullName>
    </recommendedName>
</protein>
<feature type="transmembrane region" description="Helical" evidence="5">
    <location>
        <begin position="156"/>
        <end position="177"/>
    </location>
</feature>
<feature type="transmembrane region" description="Helical" evidence="5">
    <location>
        <begin position="76"/>
        <end position="95"/>
    </location>
</feature>
<keyword evidence="4 5" id="KW-0472">Membrane</keyword>
<keyword evidence="3 5" id="KW-1133">Transmembrane helix</keyword>
<feature type="transmembrane region" description="Helical" evidence="5">
    <location>
        <begin position="16"/>
        <end position="36"/>
    </location>
</feature>
<accession>A0ABQ3URM8</accession>
<dbReference type="PANTHER" id="PTHR37305">
    <property type="entry name" value="INTEGRAL MEMBRANE PROTEIN-RELATED"/>
    <property type="match status" value="1"/>
</dbReference>
<feature type="transmembrane region" description="Helical" evidence="5">
    <location>
        <begin position="301"/>
        <end position="326"/>
    </location>
</feature>
<feature type="transmembrane region" description="Helical" evidence="5">
    <location>
        <begin position="122"/>
        <end position="144"/>
    </location>
</feature>
<evidence type="ECO:0000256" key="2">
    <source>
        <dbReference type="ARBA" id="ARBA00022692"/>
    </source>
</evidence>
<evidence type="ECO:0000256" key="1">
    <source>
        <dbReference type="ARBA" id="ARBA00004141"/>
    </source>
</evidence>
<feature type="transmembrane region" description="Helical" evidence="5">
    <location>
        <begin position="445"/>
        <end position="466"/>
    </location>
</feature>
<feature type="domain" description="ABC-2 type transporter transmembrane" evidence="6">
    <location>
        <begin position="357"/>
        <end position="515"/>
    </location>
</feature>
<evidence type="ECO:0000256" key="3">
    <source>
        <dbReference type="ARBA" id="ARBA00022989"/>
    </source>
</evidence>
<feature type="transmembrane region" description="Helical" evidence="5">
    <location>
        <begin position="514"/>
        <end position="540"/>
    </location>
</feature>
<reference evidence="7 8" key="1">
    <citation type="journal article" date="2021" name="Int. J. Syst. Evol. Microbiol.">
        <title>Reticulibacter mediterranei gen. nov., sp. nov., within the new family Reticulibacteraceae fam. nov., and Ktedonospora formicarum gen. nov., sp. nov., Ktedonobacter robiniae sp. nov., Dictyobacter formicarum sp. nov. and Dictyobacter arantiisoli sp. nov., belonging to the class Ktedonobacteria.</title>
        <authorList>
            <person name="Yabe S."/>
            <person name="Zheng Y."/>
            <person name="Wang C.M."/>
            <person name="Sakai Y."/>
            <person name="Abe K."/>
            <person name="Yokota A."/>
            <person name="Donadio S."/>
            <person name="Cavaletti L."/>
            <person name="Monciardini P."/>
        </authorList>
    </citation>
    <scope>NUCLEOTIDE SEQUENCE [LARGE SCALE GENOMIC DNA]</scope>
    <source>
        <strain evidence="7 8">SOSP1-30</strain>
    </source>
</reference>
<comment type="caution">
    <text evidence="7">The sequence shown here is derived from an EMBL/GenBank/DDBJ whole genome shotgun (WGS) entry which is preliminary data.</text>
</comment>
<name>A0ABQ3URM8_9CHLR</name>
<feature type="transmembrane region" description="Helical" evidence="5">
    <location>
        <begin position="478"/>
        <end position="494"/>
    </location>
</feature>
<dbReference type="EMBL" id="BNJG01000001">
    <property type="protein sequence ID" value="GHO55453.1"/>
    <property type="molecule type" value="Genomic_DNA"/>
</dbReference>
<evidence type="ECO:0000256" key="4">
    <source>
        <dbReference type="ARBA" id="ARBA00023136"/>
    </source>
</evidence>
<feature type="transmembrane region" description="Helical" evidence="5">
    <location>
        <begin position="189"/>
        <end position="208"/>
    </location>
</feature>
<evidence type="ECO:0000313" key="7">
    <source>
        <dbReference type="EMBL" id="GHO55453.1"/>
    </source>
</evidence>
<gene>
    <name evidence="7" type="ORF">KSB_39280</name>
</gene>